<evidence type="ECO:0000313" key="1">
    <source>
        <dbReference type="EMBL" id="CAH4028893.1"/>
    </source>
</evidence>
<dbReference type="AlphaFoldDB" id="A0A9P0TCJ7"/>
<accession>A0A9P0TCJ7</accession>
<sequence>MQLTPQRNIATDARYENRRPSDLFDSRAVTKELVIAEGEEFIGGGPAERRASRHDVSNTMLKPFSGFYWF</sequence>
<comment type="caution">
    <text evidence="1">The sequence shown here is derived from an EMBL/GenBank/DDBJ whole genome shotgun (WGS) entry which is preliminary data.</text>
</comment>
<reference evidence="1" key="1">
    <citation type="submission" date="2022-05" db="EMBL/GenBank/DDBJ databases">
        <authorList>
            <person name="Okamura Y."/>
        </authorList>
    </citation>
    <scope>NUCLEOTIDE SEQUENCE</scope>
</reference>
<gene>
    <name evidence="1" type="ORF">PIBRA_LOCUS5688</name>
</gene>
<dbReference type="EMBL" id="CALOZG010000005">
    <property type="protein sequence ID" value="CAH4028893.1"/>
    <property type="molecule type" value="Genomic_DNA"/>
</dbReference>
<organism evidence="1 2">
    <name type="scientific">Pieris brassicae</name>
    <name type="common">White butterfly</name>
    <name type="synonym">Large white butterfly</name>
    <dbReference type="NCBI Taxonomy" id="7116"/>
    <lineage>
        <taxon>Eukaryota</taxon>
        <taxon>Metazoa</taxon>
        <taxon>Ecdysozoa</taxon>
        <taxon>Arthropoda</taxon>
        <taxon>Hexapoda</taxon>
        <taxon>Insecta</taxon>
        <taxon>Pterygota</taxon>
        <taxon>Neoptera</taxon>
        <taxon>Endopterygota</taxon>
        <taxon>Lepidoptera</taxon>
        <taxon>Glossata</taxon>
        <taxon>Ditrysia</taxon>
        <taxon>Papilionoidea</taxon>
        <taxon>Pieridae</taxon>
        <taxon>Pierinae</taxon>
        <taxon>Pieris</taxon>
    </lineage>
</organism>
<evidence type="ECO:0000313" key="2">
    <source>
        <dbReference type="Proteomes" id="UP001152562"/>
    </source>
</evidence>
<keyword evidence="2" id="KW-1185">Reference proteome</keyword>
<protein>
    <submittedName>
        <fullName evidence="1">Uncharacterized protein</fullName>
    </submittedName>
</protein>
<proteinExistence type="predicted"/>
<dbReference type="Proteomes" id="UP001152562">
    <property type="component" value="Unassembled WGS sequence"/>
</dbReference>
<name>A0A9P0TCJ7_PIEBR</name>